<dbReference type="Gene3D" id="3.30.559.10">
    <property type="entry name" value="Chloramphenicol acetyltransferase-like domain"/>
    <property type="match status" value="1"/>
</dbReference>
<keyword evidence="1" id="KW-0812">Transmembrane</keyword>
<dbReference type="PIRSF" id="PIRSF000440">
    <property type="entry name" value="CAT"/>
    <property type="match status" value="1"/>
</dbReference>
<dbReference type="SMART" id="SM01059">
    <property type="entry name" value="CAT"/>
    <property type="match status" value="1"/>
</dbReference>
<dbReference type="InterPro" id="IPR001707">
    <property type="entry name" value="Cmp_AcTrfase"/>
</dbReference>
<dbReference type="SUPFAM" id="SSF52777">
    <property type="entry name" value="CoA-dependent acyltransferases"/>
    <property type="match status" value="1"/>
</dbReference>
<accession>A0ABY7ACT0</accession>
<dbReference type="PANTHER" id="PTHR38474:SF2">
    <property type="entry name" value="CHLORAMPHENICOL ACETYLTRANSFERASE"/>
    <property type="match status" value="1"/>
</dbReference>
<dbReference type="Pfam" id="PF00302">
    <property type="entry name" value="CAT"/>
    <property type="match status" value="1"/>
</dbReference>
<reference evidence="2" key="1">
    <citation type="submission" date="2022-11" db="EMBL/GenBank/DDBJ databases">
        <title>Lacrimispora xylanolytica sy1, complete genome.</title>
        <authorList>
            <person name="Choi S."/>
        </authorList>
    </citation>
    <scope>NUCLEOTIDE SEQUENCE</scope>
    <source>
        <strain evidence="2">Sy1</strain>
    </source>
</reference>
<dbReference type="RefSeq" id="WP_268115497.1">
    <property type="nucleotide sequence ID" value="NZ_CP113524.1"/>
</dbReference>
<dbReference type="InterPro" id="IPR023213">
    <property type="entry name" value="CAT-like_dom_sf"/>
</dbReference>
<feature type="transmembrane region" description="Helical" evidence="1">
    <location>
        <begin position="20"/>
        <end position="42"/>
    </location>
</feature>
<name>A0ABY7ACT0_9FIRM</name>
<proteinExistence type="predicted"/>
<dbReference type="EMBL" id="CP113524">
    <property type="protein sequence ID" value="WAJ24376.1"/>
    <property type="molecule type" value="Genomic_DNA"/>
</dbReference>
<keyword evidence="1" id="KW-0472">Membrane</keyword>
<evidence type="ECO:0000313" key="2">
    <source>
        <dbReference type="EMBL" id="WAJ24376.1"/>
    </source>
</evidence>
<dbReference type="PANTHER" id="PTHR38474">
    <property type="entry name" value="SLR0299 PROTEIN"/>
    <property type="match status" value="1"/>
</dbReference>
<gene>
    <name evidence="2" type="ORF">OW255_02305</name>
</gene>
<keyword evidence="1" id="KW-1133">Transmembrane helix</keyword>
<dbReference type="Proteomes" id="UP001163115">
    <property type="component" value="Chromosome"/>
</dbReference>
<evidence type="ECO:0000256" key="1">
    <source>
        <dbReference type="SAM" id="Phobius"/>
    </source>
</evidence>
<organism evidence="2 3">
    <name type="scientific">Lacrimispora xylanolytica</name>
    <dbReference type="NCBI Taxonomy" id="29375"/>
    <lineage>
        <taxon>Bacteria</taxon>
        <taxon>Bacillati</taxon>
        <taxon>Bacillota</taxon>
        <taxon>Clostridia</taxon>
        <taxon>Lachnospirales</taxon>
        <taxon>Lachnospiraceae</taxon>
        <taxon>Lacrimispora</taxon>
    </lineage>
</organism>
<keyword evidence="3" id="KW-1185">Reference proteome</keyword>
<protein>
    <submittedName>
        <fullName evidence="2">CatA-like O-acetyltransferase</fullName>
    </submittedName>
</protein>
<sequence>MENNKFTPLDLQSWSRGQMFYYFTQMTLTGFSLTATLDITIMKKALEERQFKFFPAFVWAVTTILNQHMEFKIAIKEEMLGYWDTLTPLYPTFHEDNKTISQIWTPYSNVFKDFYSGYLDNEKEYGNHRGVLAQPVSSLPANCYSVSCLPWIDFQHFSLHSYENKPYYFPTIEGGKFTANGDKVSMPISISVHHATTDGWHVKCFLEELQALMNEPLTWLD</sequence>
<evidence type="ECO:0000313" key="3">
    <source>
        <dbReference type="Proteomes" id="UP001163115"/>
    </source>
</evidence>